<keyword evidence="2" id="KW-1003">Cell membrane</keyword>
<dbReference type="Proteomes" id="UP000248330">
    <property type="component" value="Unassembled WGS sequence"/>
</dbReference>
<dbReference type="EMBL" id="QICN01000008">
    <property type="protein sequence ID" value="PXV66220.1"/>
    <property type="molecule type" value="Genomic_DNA"/>
</dbReference>
<feature type="transmembrane region" description="Helical" evidence="9">
    <location>
        <begin position="22"/>
        <end position="39"/>
    </location>
</feature>
<dbReference type="InterPro" id="IPR011990">
    <property type="entry name" value="TPR-like_helical_dom_sf"/>
</dbReference>
<dbReference type="AlphaFoldDB" id="A0A318E9U5"/>
<evidence type="ECO:0000256" key="7">
    <source>
        <dbReference type="ARBA" id="ARBA00024197"/>
    </source>
</evidence>
<dbReference type="InterPro" id="IPR026039">
    <property type="entry name" value="YfgM"/>
</dbReference>
<gene>
    <name evidence="11" type="ORF">C8D93_108195</name>
</gene>
<evidence type="ECO:0000313" key="12">
    <source>
        <dbReference type="Proteomes" id="UP000248330"/>
    </source>
</evidence>
<protein>
    <recommendedName>
        <fullName evidence="8">Ancillary SecYEG translocon subunit</fullName>
    </recommendedName>
</protein>
<accession>A0A318E9U5</accession>
<dbReference type="Pfam" id="PF09976">
    <property type="entry name" value="TPR_21"/>
    <property type="match status" value="1"/>
</dbReference>
<sequence>MATHYDDEDQAERLKQWWKENWMALAGGLIIGLAAIFGWEGWKSHQDARGASASRMYEELKLALDAQRIDDARRIGEALADEHARSPYASTAMLFLAAQAVEAGDFADARTRLSWVREHGYDEGVRHIATLREARVAWQQGETDAALALLSTSGGPFQAQFDELRGDIALAAGDRGTARGAYEKALAGAPEDIPGLRDSLQRKLDDLTAVAQS</sequence>
<comment type="similarity">
    <text evidence="7">Belongs to the YfgM family.</text>
</comment>
<dbReference type="GO" id="GO:0044877">
    <property type="term" value="F:protein-containing complex binding"/>
    <property type="evidence" value="ECO:0007669"/>
    <property type="project" value="InterPro"/>
</dbReference>
<feature type="domain" description="Ancillary SecYEG translocon subunit/Cell division coordinator CpoB TPR" evidence="10">
    <location>
        <begin position="15"/>
        <end position="208"/>
    </location>
</feature>
<dbReference type="SUPFAM" id="SSF48452">
    <property type="entry name" value="TPR-like"/>
    <property type="match status" value="1"/>
</dbReference>
<reference evidence="11 12" key="1">
    <citation type="submission" date="2018-04" db="EMBL/GenBank/DDBJ databases">
        <title>Genomic Encyclopedia of Type Strains, Phase IV (KMG-IV): sequencing the most valuable type-strain genomes for metagenomic binning, comparative biology and taxonomic classification.</title>
        <authorList>
            <person name="Goeker M."/>
        </authorList>
    </citation>
    <scope>NUCLEOTIDE SEQUENCE [LARGE SCALE GENOMIC DNA]</scope>
    <source>
        <strain evidence="11 12">DSM 104150</strain>
    </source>
</reference>
<keyword evidence="3 9" id="KW-0812">Transmembrane</keyword>
<proteinExistence type="inferred from homology"/>
<dbReference type="InterPro" id="IPR018704">
    <property type="entry name" value="SecYEG/CpoB_TPR"/>
</dbReference>
<dbReference type="PANTHER" id="PTHR38035:SF1">
    <property type="entry name" value="ANCILLARY SECYEG TRANSLOCON SUBUNIT"/>
    <property type="match status" value="1"/>
</dbReference>
<organism evidence="11 12">
    <name type="scientific">Sinimarinibacterium flocculans</name>
    <dbReference type="NCBI Taxonomy" id="985250"/>
    <lineage>
        <taxon>Bacteria</taxon>
        <taxon>Pseudomonadati</taxon>
        <taxon>Pseudomonadota</taxon>
        <taxon>Gammaproteobacteria</taxon>
        <taxon>Nevskiales</taxon>
        <taxon>Nevskiaceae</taxon>
        <taxon>Sinimarinibacterium</taxon>
    </lineage>
</organism>
<keyword evidence="5 9" id="KW-0472">Membrane</keyword>
<keyword evidence="12" id="KW-1185">Reference proteome</keyword>
<evidence type="ECO:0000256" key="4">
    <source>
        <dbReference type="ARBA" id="ARBA00022989"/>
    </source>
</evidence>
<evidence type="ECO:0000256" key="2">
    <source>
        <dbReference type="ARBA" id="ARBA00022475"/>
    </source>
</evidence>
<evidence type="ECO:0000256" key="8">
    <source>
        <dbReference type="ARBA" id="ARBA00024235"/>
    </source>
</evidence>
<name>A0A318E9U5_9GAMM</name>
<dbReference type="PANTHER" id="PTHR38035">
    <property type="entry name" value="UPF0070 PROTEIN YFGM"/>
    <property type="match status" value="1"/>
</dbReference>
<dbReference type="Gene3D" id="1.25.40.10">
    <property type="entry name" value="Tetratricopeptide repeat domain"/>
    <property type="match status" value="1"/>
</dbReference>
<dbReference type="GO" id="GO:0005886">
    <property type="term" value="C:plasma membrane"/>
    <property type="evidence" value="ECO:0007669"/>
    <property type="project" value="UniProtKB-SubCell"/>
</dbReference>
<evidence type="ECO:0000256" key="6">
    <source>
        <dbReference type="ARBA" id="ARBA00023186"/>
    </source>
</evidence>
<evidence type="ECO:0000259" key="10">
    <source>
        <dbReference type="Pfam" id="PF09976"/>
    </source>
</evidence>
<dbReference type="RefSeq" id="WP_110265976.1">
    <property type="nucleotide sequence ID" value="NZ_CAKZQT010000032.1"/>
</dbReference>
<evidence type="ECO:0000256" key="9">
    <source>
        <dbReference type="SAM" id="Phobius"/>
    </source>
</evidence>
<evidence type="ECO:0000256" key="5">
    <source>
        <dbReference type="ARBA" id="ARBA00023136"/>
    </source>
</evidence>
<evidence type="ECO:0000313" key="11">
    <source>
        <dbReference type="EMBL" id="PXV66220.1"/>
    </source>
</evidence>
<keyword evidence="6" id="KW-0143">Chaperone</keyword>
<evidence type="ECO:0000256" key="1">
    <source>
        <dbReference type="ARBA" id="ARBA00004401"/>
    </source>
</evidence>
<comment type="subcellular location">
    <subcellularLocation>
        <location evidence="1">Cell membrane</location>
        <topology evidence="1">Single-pass type II membrane protein</topology>
    </subcellularLocation>
</comment>
<evidence type="ECO:0000256" key="3">
    <source>
        <dbReference type="ARBA" id="ARBA00022692"/>
    </source>
</evidence>
<keyword evidence="4 9" id="KW-1133">Transmembrane helix</keyword>
<dbReference type="OrthoDB" id="9789675at2"/>
<comment type="caution">
    <text evidence="11">The sequence shown here is derived from an EMBL/GenBank/DDBJ whole genome shotgun (WGS) entry which is preliminary data.</text>
</comment>
<dbReference type="PIRSF" id="PIRSF006170">
    <property type="entry name" value="YfgM"/>
    <property type="match status" value="1"/>
</dbReference>